<dbReference type="InterPro" id="IPR012677">
    <property type="entry name" value="Nucleotide-bd_a/b_plait_sf"/>
</dbReference>
<dbReference type="EMBL" id="ML220128">
    <property type="protein sequence ID" value="TGZ79953.1"/>
    <property type="molecule type" value="Genomic_DNA"/>
</dbReference>
<dbReference type="AlphaFoldDB" id="A0A4S2MTX7"/>
<feature type="non-terminal residue" evidence="4">
    <location>
        <position position="1"/>
    </location>
</feature>
<feature type="non-terminal residue" evidence="4">
    <location>
        <position position="72"/>
    </location>
</feature>
<dbReference type="PANTHER" id="PTHR23003:SF3">
    <property type="entry name" value="FI21236P1-RELATED"/>
    <property type="match status" value="1"/>
</dbReference>
<feature type="domain" description="RRM" evidence="3">
    <location>
        <begin position="1"/>
        <end position="71"/>
    </location>
</feature>
<reference evidence="4 5" key="1">
    <citation type="submission" date="2019-04" db="EMBL/GenBank/DDBJ databases">
        <title>Comparative genomics and transcriptomics to analyze fruiting body development in filamentous ascomycetes.</title>
        <authorList>
            <consortium name="DOE Joint Genome Institute"/>
            <person name="Lutkenhaus R."/>
            <person name="Traeger S."/>
            <person name="Breuer J."/>
            <person name="Kuo A."/>
            <person name="Lipzen A."/>
            <person name="Pangilinan J."/>
            <person name="Dilworth D."/>
            <person name="Sandor L."/>
            <person name="Poggeler S."/>
            <person name="Barry K."/>
            <person name="Grigoriev I.V."/>
            <person name="Nowrousian M."/>
        </authorList>
    </citation>
    <scope>NUCLEOTIDE SEQUENCE [LARGE SCALE GENOMIC DNA]</scope>
    <source>
        <strain evidence="4 5">CBS 389.68</strain>
    </source>
</reference>
<dbReference type="SUPFAM" id="SSF54928">
    <property type="entry name" value="RNA-binding domain, RBD"/>
    <property type="match status" value="1"/>
</dbReference>
<evidence type="ECO:0000313" key="4">
    <source>
        <dbReference type="EMBL" id="TGZ79953.1"/>
    </source>
</evidence>
<dbReference type="InParanoid" id="A0A4S2MTX7"/>
<dbReference type="GO" id="GO:0005634">
    <property type="term" value="C:nucleus"/>
    <property type="evidence" value="ECO:0007669"/>
    <property type="project" value="TreeGrafter"/>
</dbReference>
<dbReference type="OrthoDB" id="1049195at2759"/>
<dbReference type="PANTHER" id="PTHR23003">
    <property type="entry name" value="RNA RECOGNITION MOTIF RRM DOMAIN CONTAINING PROTEIN"/>
    <property type="match status" value="1"/>
</dbReference>
<gene>
    <name evidence="4" type="ORF">EX30DRAFT_297202</name>
</gene>
<dbReference type="InterPro" id="IPR000504">
    <property type="entry name" value="RRM_dom"/>
</dbReference>
<keyword evidence="5" id="KW-1185">Reference proteome</keyword>
<dbReference type="GO" id="GO:0003729">
    <property type="term" value="F:mRNA binding"/>
    <property type="evidence" value="ECO:0007669"/>
    <property type="project" value="TreeGrafter"/>
</dbReference>
<proteinExistence type="predicted"/>
<dbReference type="Gene3D" id="3.30.70.330">
    <property type="match status" value="1"/>
</dbReference>
<accession>A0A4S2MTX7</accession>
<dbReference type="InterPro" id="IPR035979">
    <property type="entry name" value="RBD_domain_sf"/>
</dbReference>
<protein>
    <recommendedName>
        <fullName evidence="3">RRM domain-containing protein</fullName>
    </recommendedName>
</protein>
<evidence type="ECO:0000313" key="5">
    <source>
        <dbReference type="Proteomes" id="UP000298138"/>
    </source>
</evidence>
<dbReference type="Proteomes" id="UP000298138">
    <property type="component" value="Unassembled WGS sequence"/>
</dbReference>
<dbReference type="InterPro" id="IPR050374">
    <property type="entry name" value="RRT5_SRSF_SR"/>
</dbReference>
<dbReference type="SMART" id="SM00360">
    <property type="entry name" value="RRM"/>
    <property type="match status" value="1"/>
</dbReference>
<dbReference type="CDD" id="cd00590">
    <property type="entry name" value="RRM_SF"/>
    <property type="match status" value="1"/>
</dbReference>
<evidence type="ECO:0000256" key="1">
    <source>
        <dbReference type="ARBA" id="ARBA00022884"/>
    </source>
</evidence>
<name>A0A4S2MTX7_9PEZI</name>
<dbReference type="PROSITE" id="PS50102">
    <property type="entry name" value="RRM"/>
    <property type="match status" value="1"/>
</dbReference>
<evidence type="ECO:0000256" key="2">
    <source>
        <dbReference type="PROSITE-ProRule" id="PRU00176"/>
    </source>
</evidence>
<dbReference type="Pfam" id="PF00076">
    <property type="entry name" value="RRM_1"/>
    <property type="match status" value="1"/>
</dbReference>
<keyword evidence="1 2" id="KW-0694">RNA-binding</keyword>
<sequence>LSYTTQWKDLKDYLSSVGRVLRCEVPQGANGKGKGYATVLFETAEEAERAVGVFNGREYMGRCLRVRHDKFA</sequence>
<dbReference type="STRING" id="341454.A0A4S2MTX7"/>
<evidence type="ECO:0000259" key="3">
    <source>
        <dbReference type="PROSITE" id="PS50102"/>
    </source>
</evidence>
<organism evidence="4 5">
    <name type="scientific">Ascodesmis nigricans</name>
    <dbReference type="NCBI Taxonomy" id="341454"/>
    <lineage>
        <taxon>Eukaryota</taxon>
        <taxon>Fungi</taxon>
        <taxon>Dikarya</taxon>
        <taxon>Ascomycota</taxon>
        <taxon>Pezizomycotina</taxon>
        <taxon>Pezizomycetes</taxon>
        <taxon>Pezizales</taxon>
        <taxon>Ascodesmidaceae</taxon>
        <taxon>Ascodesmis</taxon>
    </lineage>
</organism>
<dbReference type="GO" id="GO:1990904">
    <property type="term" value="C:ribonucleoprotein complex"/>
    <property type="evidence" value="ECO:0007669"/>
    <property type="project" value="TreeGrafter"/>
</dbReference>
<dbReference type="GO" id="GO:0005737">
    <property type="term" value="C:cytoplasm"/>
    <property type="evidence" value="ECO:0007669"/>
    <property type="project" value="TreeGrafter"/>
</dbReference>